<proteinExistence type="inferred from homology"/>
<evidence type="ECO:0000256" key="2">
    <source>
        <dbReference type="ARBA" id="ARBA00022670"/>
    </source>
</evidence>
<feature type="active site" description="Charge relay system" evidence="5">
    <location>
        <position position="156"/>
    </location>
</feature>
<evidence type="ECO:0000256" key="1">
    <source>
        <dbReference type="ARBA" id="ARBA00011073"/>
    </source>
</evidence>
<dbReference type="InterPro" id="IPR023828">
    <property type="entry name" value="Peptidase_S8_Ser-AS"/>
</dbReference>
<dbReference type="InterPro" id="IPR015500">
    <property type="entry name" value="Peptidase_S8_subtilisin-rel"/>
</dbReference>
<dbReference type="InterPro" id="IPR051048">
    <property type="entry name" value="Peptidase_S8/S53_subtilisin"/>
</dbReference>
<sequence>MRAWIRTGWVTLFILILLVACQPPGMEKGPDPAREEPVEKGKATVEKQWVVKWKRDEPDPRFLESVRVLHRSDENDGVTMLVELRKGVKEEGWLERWSAHEQIEFIHPNQTYKVEQRDLADARTQDRYYLERIRAADAWEAMDWPVQSRVIVAVVDTGVEMNHPSLKPYLVPGVNLRDPTQPPQDYMGHGTHVAGVIAEVWNGWKRGADPGGSARIMPVKVMSDGKDGDVYFTAEGIREAVRRHADIVVLAQGSWTYSETMADAVRYAEEEGVLVVAATGNASIDQNQDIVYNYPIYYPAAFPEVLGVGSVGRDGKVVSTSNGGPGIDVVAPGEAIVAAVPGGGEKADSGTSFAAPQVAALAALIKGQDPTIKPRDIRTLIRQSAQSGGEDRWNEWEGYGEIDVLAALTQKVKPDMFEPNDFFEEAMPMSRDQRLEAVLSGSQDTDCFRIMTPYEGVLTLRVTGKKEGMRSVTLRGSGPGEEPVEYEGEELTEIHVNVDQYEWTFCLSIRDDRDWAYSLSNEFRLQPDEYENNDQRWSAFKVNVAPGFSSFQGTFHKERDYDWFRLDFNEPGTLRLRVDSWTPRGDPVLYLQESGSWKGIKVDEESEGRPEEVELDVETGSLFVRVSDYGLNAIADPYLLMVEFQPETRDEYEPNDTSRQATPLPSEKEIRGRLAGGSDLDWFTFVLDETEQVRFHFTLDEGASRSVTVALYDQDLRAREMLVLDPENPEGKMTASLAPNRYFLRFSGEGEEERGYRFRRVE</sequence>
<protein>
    <recommendedName>
        <fullName evidence="7">Peptidase S8/S53 domain-containing protein</fullName>
    </recommendedName>
</protein>
<dbReference type="EMBL" id="JAVDQG010000003">
    <property type="protein sequence ID" value="MDR6225562.1"/>
    <property type="molecule type" value="Genomic_DNA"/>
</dbReference>
<evidence type="ECO:0000259" key="7">
    <source>
        <dbReference type="Pfam" id="PF00082"/>
    </source>
</evidence>
<dbReference type="SUPFAM" id="SSF52743">
    <property type="entry name" value="Subtilisin-like"/>
    <property type="match status" value="1"/>
</dbReference>
<evidence type="ECO:0000256" key="5">
    <source>
        <dbReference type="PROSITE-ProRule" id="PRU01240"/>
    </source>
</evidence>
<keyword evidence="4 5" id="KW-0720">Serine protease</keyword>
<dbReference type="SUPFAM" id="SSF89260">
    <property type="entry name" value="Collagen-binding domain"/>
    <property type="match status" value="1"/>
</dbReference>
<evidence type="ECO:0000256" key="3">
    <source>
        <dbReference type="ARBA" id="ARBA00022801"/>
    </source>
</evidence>
<dbReference type="InterPro" id="IPR036852">
    <property type="entry name" value="Peptidase_S8/S53_dom_sf"/>
</dbReference>
<dbReference type="PRINTS" id="PR00723">
    <property type="entry name" value="SUBTILISIN"/>
</dbReference>
<evidence type="ECO:0000313" key="9">
    <source>
        <dbReference type="Proteomes" id="UP001185012"/>
    </source>
</evidence>
<dbReference type="Gene3D" id="3.40.50.200">
    <property type="entry name" value="Peptidase S8/S53 domain"/>
    <property type="match status" value="1"/>
</dbReference>
<reference evidence="8 9" key="1">
    <citation type="submission" date="2023-07" db="EMBL/GenBank/DDBJ databases">
        <title>Genomic Encyclopedia of Type Strains, Phase IV (KMG-IV): sequencing the most valuable type-strain genomes for metagenomic binning, comparative biology and taxonomic classification.</title>
        <authorList>
            <person name="Goeker M."/>
        </authorList>
    </citation>
    <scope>NUCLEOTIDE SEQUENCE [LARGE SCALE GENOMIC DNA]</scope>
    <source>
        <strain evidence="8 9">DSM 45903</strain>
    </source>
</reference>
<dbReference type="RefSeq" id="WP_309864401.1">
    <property type="nucleotide sequence ID" value="NZ_JAVDQG010000003.1"/>
</dbReference>
<dbReference type="Gene3D" id="2.60.120.380">
    <property type="match status" value="3"/>
</dbReference>
<comment type="caution">
    <text evidence="8">The sequence shown here is derived from an EMBL/GenBank/DDBJ whole genome shotgun (WGS) entry which is preliminary data.</text>
</comment>
<organism evidence="8 9">
    <name type="scientific">Desmospora profundinema</name>
    <dbReference type="NCBI Taxonomy" id="1571184"/>
    <lineage>
        <taxon>Bacteria</taxon>
        <taxon>Bacillati</taxon>
        <taxon>Bacillota</taxon>
        <taxon>Bacilli</taxon>
        <taxon>Bacillales</taxon>
        <taxon>Thermoactinomycetaceae</taxon>
        <taxon>Desmospora</taxon>
    </lineage>
</organism>
<keyword evidence="2 5" id="KW-0645">Protease</keyword>
<dbReference type="PROSITE" id="PS51257">
    <property type="entry name" value="PROKAR_LIPOPROTEIN"/>
    <property type="match status" value="1"/>
</dbReference>
<evidence type="ECO:0000256" key="6">
    <source>
        <dbReference type="RuleBase" id="RU003355"/>
    </source>
</evidence>
<dbReference type="Proteomes" id="UP001185012">
    <property type="component" value="Unassembled WGS sequence"/>
</dbReference>
<name>A0ABU1ILX3_9BACL</name>
<feature type="active site" description="Charge relay system" evidence="5">
    <location>
        <position position="352"/>
    </location>
</feature>
<dbReference type="PROSITE" id="PS00136">
    <property type="entry name" value="SUBTILASE_ASP"/>
    <property type="match status" value="1"/>
</dbReference>
<dbReference type="InterPro" id="IPR000209">
    <property type="entry name" value="Peptidase_S8/S53_dom"/>
</dbReference>
<dbReference type="InterPro" id="IPR023827">
    <property type="entry name" value="Peptidase_S8_Asp-AS"/>
</dbReference>
<accession>A0ABU1ILX3</accession>
<evidence type="ECO:0000256" key="4">
    <source>
        <dbReference type="ARBA" id="ARBA00022825"/>
    </source>
</evidence>
<dbReference type="PROSITE" id="PS51892">
    <property type="entry name" value="SUBTILASE"/>
    <property type="match status" value="1"/>
</dbReference>
<dbReference type="Pfam" id="PF00082">
    <property type="entry name" value="Peptidase_S8"/>
    <property type="match status" value="1"/>
</dbReference>
<dbReference type="PROSITE" id="PS00138">
    <property type="entry name" value="SUBTILASE_SER"/>
    <property type="match status" value="1"/>
</dbReference>
<feature type="active site" description="Charge relay system" evidence="5">
    <location>
        <position position="189"/>
    </location>
</feature>
<keyword evidence="9" id="KW-1185">Reference proteome</keyword>
<keyword evidence="3 5" id="KW-0378">Hydrolase</keyword>
<dbReference type="PANTHER" id="PTHR43399">
    <property type="entry name" value="SUBTILISIN-RELATED"/>
    <property type="match status" value="1"/>
</dbReference>
<comment type="similarity">
    <text evidence="1 5 6">Belongs to the peptidase S8 family.</text>
</comment>
<gene>
    <name evidence="8" type="ORF">JOE21_001560</name>
</gene>
<evidence type="ECO:0000313" key="8">
    <source>
        <dbReference type="EMBL" id="MDR6225562.1"/>
    </source>
</evidence>
<feature type="domain" description="Peptidase S8/S53" evidence="7">
    <location>
        <begin position="149"/>
        <end position="400"/>
    </location>
</feature>
<dbReference type="PANTHER" id="PTHR43399:SF4">
    <property type="entry name" value="CELL WALL-ASSOCIATED PROTEASE"/>
    <property type="match status" value="1"/>
</dbReference>